<organism evidence="1 2">
    <name type="scientific">Candidatus Falkowbacteria bacterium GW2011_GWA2_41_14</name>
    <dbReference type="NCBI Taxonomy" id="1618635"/>
    <lineage>
        <taxon>Bacteria</taxon>
        <taxon>Candidatus Falkowiibacteriota</taxon>
    </lineage>
</organism>
<accession>A0A0G0XVE0</accession>
<protein>
    <submittedName>
        <fullName evidence="1">Uncharacterized protein</fullName>
    </submittedName>
</protein>
<dbReference type="AlphaFoldDB" id="A0A0G0XVE0"/>
<dbReference type="Proteomes" id="UP000034190">
    <property type="component" value="Unassembled WGS sequence"/>
</dbReference>
<evidence type="ECO:0000313" key="1">
    <source>
        <dbReference type="EMBL" id="KKR91902.1"/>
    </source>
</evidence>
<evidence type="ECO:0000313" key="2">
    <source>
        <dbReference type="Proteomes" id="UP000034190"/>
    </source>
</evidence>
<proteinExistence type="predicted"/>
<reference evidence="1 2" key="1">
    <citation type="journal article" date="2015" name="Nature">
        <title>rRNA introns, odd ribosomes, and small enigmatic genomes across a large radiation of phyla.</title>
        <authorList>
            <person name="Brown C.T."/>
            <person name="Hug L.A."/>
            <person name="Thomas B.C."/>
            <person name="Sharon I."/>
            <person name="Castelle C.J."/>
            <person name="Singh A."/>
            <person name="Wilkins M.J."/>
            <person name="Williams K.H."/>
            <person name="Banfield J.F."/>
        </authorList>
    </citation>
    <scope>NUCLEOTIDE SEQUENCE [LARGE SCALE GENOMIC DNA]</scope>
</reference>
<sequence>MFKQLFELYHNCCFFPHPPPKKGNAQPQFKKLGLGEKRGPFRIQIHLDKYFKTIYYLCPDRVDNPYHRLIYLQLQFAPAVL</sequence>
<name>A0A0G0XVE0_9BACT</name>
<comment type="caution">
    <text evidence="1">The sequence shown here is derived from an EMBL/GenBank/DDBJ whole genome shotgun (WGS) entry which is preliminary data.</text>
</comment>
<gene>
    <name evidence="1" type="ORF">UU43_C0001G0082</name>
</gene>
<dbReference type="EMBL" id="LCAP01000001">
    <property type="protein sequence ID" value="KKR91902.1"/>
    <property type="molecule type" value="Genomic_DNA"/>
</dbReference>